<name>A0A4R7UDI3_9BACT</name>
<proteinExistence type="predicted"/>
<protein>
    <submittedName>
        <fullName evidence="2">Uncharacterized protein</fullName>
    </submittedName>
</protein>
<comment type="caution">
    <text evidence="2">The sequence shown here is derived from an EMBL/GenBank/DDBJ whole genome shotgun (WGS) entry which is preliminary data.</text>
</comment>
<accession>A0A4R7UDI3</accession>
<dbReference type="EMBL" id="SOCN01000001">
    <property type="protein sequence ID" value="TDV24106.1"/>
    <property type="molecule type" value="Genomic_DNA"/>
</dbReference>
<keyword evidence="3" id="KW-1185">Reference proteome</keyword>
<evidence type="ECO:0000313" key="3">
    <source>
        <dbReference type="Proteomes" id="UP000295757"/>
    </source>
</evidence>
<gene>
    <name evidence="2" type="ORF">BCF59_0050</name>
</gene>
<feature type="transmembrane region" description="Helical" evidence="1">
    <location>
        <begin position="36"/>
        <end position="59"/>
    </location>
</feature>
<feature type="transmembrane region" description="Helical" evidence="1">
    <location>
        <begin position="111"/>
        <end position="134"/>
    </location>
</feature>
<organism evidence="2 3">
    <name type="scientific">Mycoplasmopsis mustelae</name>
    <dbReference type="NCBI Taxonomy" id="171289"/>
    <lineage>
        <taxon>Bacteria</taxon>
        <taxon>Bacillati</taxon>
        <taxon>Mycoplasmatota</taxon>
        <taxon>Mycoplasmoidales</taxon>
        <taxon>Metamycoplasmataceae</taxon>
        <taxon>Mycoplasmopsis</taxon>
    </lineage>
</organism>
<evidence type="ECO:0000256" key="1">
    <source>
        <dbReference type="SAM" id="Phobius"/>
    </source>
</evidence>
<sequence length="142" mass="17048">MKEFQKEYDRVFWSFFGIWLVFFAIISVWFKGAFFGFAIGALTSYILHKITTIFVSFRFKTRWFAYSLISLKYFIFIVIVSLVLYGIWAINSRIFTLKNYVNKLQLWTLPINIFTLCAGVGINYFIVFVQYIYLKKKSKKRR</sequence>
<dbReference type="RefSeq" id="WP_134110000.1">
    <property type="nucleotide sequence ID" value="NZ_SOCN01000001.1"/>
</dbReference>
<keyword evidence="1" id="KW-1133">Transmembrane helix</keyword>
<keyword evidence="1" id="KW-0472">Membrane</keyword>
<dbReference type="Proteomes" id="UP000295757">
    <property type="component" value="Unassembled WGS sequence"/>
</dbReference>
<reference evidence="2 3" key="1">
    <citation type="submission" date="2019-03" db="EMBL/GenBank/DDBJ databases">
        <title>Genomic Encyclopedia of Archaeal and Bacterial Type Strains, Phase II (KMG-II): from individual species to whole genera.</title>
        <authorList>
            <person name="Goeker M."/>
        </authorList>
    </citation>
    <scope>NUCLEOTIDE SEQUENCE [LARGE SCALE GENOMIC DNA]</scope>
    <source>
        <strain evidence="2 3">ATCC 35214</strain>
    </source>
</reference>
<feature type="transmembrane region" description="Helical" evidence="1">
    <location>
        <begin position="71"/>
        <end position="91"/>
    </location>
</feature>
<dbReference type="AlphaFoldDB" id="A0A4R7UDI3"/>
<keyword evidence="1" id="KW-0812">Transmembrane</keyword>
<feature type="transmembrane region" description="Helical" evidence="1">
    <location>
        <begin position="12"/>
        <end position="30"/>
    </location>
</feature>
<evidence type="ECO:0000313" key="2">
    <source>
        <dbReference type="EMBL" id="TDV24106.1"/>
    </source>
</evidence>